<feature type="compositionally biased region" description="Polar residues" evidence="1">
    <location>
        <begin position="1"/>
        <end position="11"/>
    </location>
</feature>
<feature type="region of interest" description="Disordered" evidence="1">
    <location>
        <begin position="135"/>
        <end position="156"/>
    </location>
</feature>
<feature type="region of interest" description="Disordered" evidence="1">
    <location>
        <begin position="1"/>
        <end position="29"/>
    </location>
</feature>
<sequence length="245" mass="25948">NSSGSSSNEPTFKSPLPMPSAYDINDSGANISTNNIHSITQAAVSYGMQQPQQQPASPGLRPVPSPFPPSTIATPLPAQGLPRGGTGAVNMQQVPAFWYSQTGAQAPDGPTHASPAPVSYGGPMPGMLNFPQMASGHTPQPVLQAPPHPATAESAGPNVAHNLAEQLVQLVQQRMSSVNQGTAPPLQQQQQQQQMLAPGAADSTVKMQRDYCRKWLLRVIQADDELVDAFARRFPPPIASRPQQP</sequence>
<dbReference type="Proteomes" id="UP001140094">
    <property type="component" value="Unassembled WGS sequence"/>
</dbReference>
<evidence type="ECO:0000313" key="2">
    <source>
        <dbReference type="EMBL" id="KAJ2797953.1"/>
    </source>
</evidence>
<protein>
    <submittedName>
        <fullName evidence="2">Uncharacterized protein</fullName>
    </submittedName>
</protein>
<evidence type="ECO:0000256" key="1">
    <source>
        <dbReference type="SAM" id="MobiDB-lite"/>
    </source>
</evidence>
<comment type="caution">
    <text evidence="2">The sequence shown here is derived from an EMBL/GenBank/DDBJ whole genome shotgun (WGS) entry which is preliminary data.</text>
</comment>
<dbReference type="EMBL" id="JANBUO010001511">
    <property type="protein sequence ID" value="KAJ2797953.1"/>
    <property type="molecule type" value="Genomic_DNA"/>
</dbReference>
<organism evidence="2 3">
    <name type="scientific">Coemansia guatemalensis</name>
    <dbReference type="NCBI Taxonomy" id="2761395"/>
    <lineage>
        <taxon>Eukaryota</taxon>
        <taxon>Fungi</taxon>
        <taxon>Fungi incertae sedis</taxon>
        <taxon>Zoopagomycota</taxon>
        <taxon>Kickxellomycotina</taxon>
        <taxon>Kickxellomycetes</taxon>
        <taxon>Kickxellales</taxon>
        <taxon>Kickxellaceae</taxon>
        <taxon>Coemansia</taxon>
    </lineage>
</organism>
<evidence type="ECO:0000313" key="3">
    <source>
        <dbReference type="Proteomes" id="UP001140094"/>
    </source>
</evidence>
<dbReference type="AlphaFoldDB" id="A0A9W8HS93"/>
<keyword evidence="3" id="KW-1185">Reference proteome</keyword>
<feature type="non-terminal residue" evidence="2">
    <location>
        <position position="1"/>
    </location>
</feature>
<proteinExistence type="predicted"/>
<dbReference type="OrthoDB" id="440673at2759"/>
<gene>
    <name evidence="2" type="ORF">H4R20_004999</name>
</gene>
<accession>A0A9W8HS93</accession>
<reference evidence="2" key="1">
    <citation type="submission" date="2022-07" db="EMBL/GenBank/DDBJ databases">
        <title>Phylogenomic reconstructions and comparative analyses of Kickxellomycotina fungi.</title>
        <authorList>
            <person name="Reynolds N.K."/>
            <person name="Stajich J.E."/>
            <person name="Barry K."/>
            <person name="Grigoriev I.V."/>
            <person name="Crous P."/>
            <person name="Smith M.E."/>
        </authorList>
    </citation>
    <scope>NUCLEOTIDE SEQUENCE</scope>
    <source>
        <strain evidence="2">NRRL 1565</strain>
    </source>
</reference>
<name>A0A9W8HS93_9FUNG</name>